<protein>
    <submittedName>
        <fullName evidence="2">28S ribosomal protein S2, mitochondrial</fullName>
    </submittedName>
</protein>
<keyword evidence="3" id="KW-1185">Reference proteome</keyword>
<evidence type="ECO:0000313" key="3">
    <source>
        <dbReference type="Proteomes" id="UP001166674"/>
    </source>
</evidence>
<dbReference type="EMBL" id="JAATJV010415539">
    <property type="protein sequence ID" value="MBZ3887466.1"/>
    <property type="molecule type" value="Genomic_DNA"/>
</dbReference>
<dbReference type="Proteomes" id="UP001166674">
    <property type="component" value="Unassembled WGS sequence"/>
</dbReference>
<keyword evidence="2" id="KW-0687">Ribonucleoprotein</keyword>
<evidence type="ECO:0000256" key="1">
    <source>
        <dbReference type="SAM" id="MobiDB-lite"/>
    </source>
</evidence>
<organism evidence="2 3">
    <name type="scientific">Sciurus carolinensis</name>
    <name type="common">Eastern gray squirrel</name>
    <dbReference type="NCBI Taxonomy" id="30640"/>
    <lineage>
        <taxon>Eukaryota</taxon>
        <taxon>Metazoa</taxon>
        <taxon>Chordata</taxon>
        <taxon>Craniata</taxon>
        <taxon>Vertebrata</taxon>
        <taxon>Euteleostomi</taxon>
        <taxon>Mammalia</taxon>
        <taxon>Eutheria</taxon>
        <taxon>Euarchontoglires</taxon>
        <taxon>Glires</taxon>
        <taxon>Rodentia</taxon>
        <taxon>Sciuromorpha</taxon>
        <taxon>Sciuridae</taxon>
        <taxon>Sciurinae</taxon>
        <taxon>Sciurini</taxon>
        <taxon>Sciurus</taxon>
    </lineage>
</organism>
<evidence type="ECO:0000313" key="2">
    <source>
        <dbReference type="EMBL" id="MBZ3887466.1"/>
    </source>
</evidence>
<comment type="caution">
    <text evidence="2">The sequence shown here is derived from an EMBL/GenBank/DDBJ whole genome shotgun (WGS) entry which is preliminary data.</text>
</comment>
<sequence>MTSSAPCDCEGHSQDEHPHSRHPGLITYHVPGNSSPPSVQHFCRLFLTVINRAKEKERQLETLQQLQSPKRGDHGAAKPPPRRKRNGSKSLFCDVPRSLSQVTWEACSELEVEPVLGSCS</sequence>
<dbReference type="GO" id="GO:0005840">
    <property type="term" value="C:ribosome"/>
    <property type="evidence" value="ECO:0007669"/>
    <property type="project" value="UniProtKB-KW"/>
</dbReference>
<proteinExistence type="predicted"/>
<dbReference type="AlphaFoldDB" id="A0AA41NBT1"/>
<gene>
    <name evidence="2" type="ORF">SUZIE_193090</name>
</gene>
<keyword evidence="2" id="KW-0689">Ribosomal protein</keyword>
<name>A0AA41NBT1_SCICA</name>
<feature type="region of interest" description="Disordered" evidence="1">
    <location>
        <begin position="58"/>
        <end position="91"/>
    </location>
</feature>
<feature type="compositionally biased region" description="Basic and acidic residues" evidence="1">
    <location>
        <begin position="9"/>
        <end position="18"/>
    </location>
</feature>
<feature type="region of interest" description="Disordered" evidence="1">
    <location>
        <begin position="1"/>
        <end position="24"/>
    </location>
</feature>
<reference evidence="2" key="1">
    <citation type="submission" date="2020-03" db="EMBL/GenBank/DDBJ databases">
        <title>Studies in the Genomics of Life Span.</title>
        <authorList>
            <person name="Glass D."/>
        </authorList>
    </citation>
    <scope>NUCLEOTIDE SEQUENCE</scope>
    <source>
        <strain evidence="2">SUZIE</strain>
        <tissue evidence="2">Muscle</tissue>
    </source>
</reference>
<accession>A0AA41NBT1</accession>